<evidence type="ECO:0000313" key="6">
    <source>
        <dbReference type="Proteomes" id="UP000695022"/>
    </source>
</evidence>
<dbReference type="SUPFAM" id="SSF50978">
    <property type="entry name" value="WD40 repeat-like"/>
    <property type="match status" value="1"/>
</dbReference>
<name>A0ABM1DZ41_PRICU</name>
<dbReference type="InterPro" id="IPR055402">
    <property type="entry name" value="KNTC1_N"/>
</dbReference>
<feature type="domain" description="KNTC1 third ARM-repeats" evidence="3">
    <location>
        <begin position="1325"/>
        <end position="1508"/>
    </location>
</feature>
<organism evidence="6 7">
    <name type="scientific">Priapulus caudatus</name>
    <name type="common">Priapulid worm</name>
    <dbReference type="NCBI Taxonomy" id="37621"/>
    <lineage>
        <taxon>Eukaryota</taxon>
        <taxon>Metazoa</taxon>
        <taxon>Ecdysozoa</taxon>
        <taxon>Scalidophora</taxon>
        <taxon>Priapulida</taxon>
        <taxon>Priapulimorpha</taxon>
        <taxon>Priapulimorphida</taxon>
        <taxon>Priapulidae</taxon>
        <taxon>Priapulus</taxon>
    </lineage>
</organism>
<feature type="domain" description="KNTC1 N-terminal" evidence="2">
    <location>
        <begin position="19"/>
        <end position="378"/>
    </location>
</feature>
<dbReference type="InterPro" id="IPR052802">
    <property type="entry name" value="KNTC1"/>
</dbReference>
<dbReference type="InterPro" id="IPR055404">
    <property type="entry name" value="ARM_KNTC1_2nd"/>
</dbReference>
<proteinExistence type="predicted"/>
<evidence type="ECO:0000259" key="3">
    <source>
        <dbReference type="Pfam" id="PF24515"/>
    </source>
</evidence>
<dbReference type="InterPro" id="IPR055405">
    <property type="entry name" value="ARM_KNTC1_3rd"/>
</dbReference>
<reference evidence="7" key="1">
    <citation type="submission" date="2025-08" db="UniProtKB">
        <authorList>
            <consortium name="RefSeq"/>
        </authorList>
    </citation>
    <scope>IDENTIFICATION</scope>
</reference>
<feature type="domain" description="KNTC1 second ARM-repeats" evidence="4">
    <location>
        <begin position="721"/>
        <end position="885"/>
    </location>
</feature>
<evidence type="ECO:0000259" key="2">
    <source>
        <dbReference type="Pfam" id="PF24506"/>
    </source>
</evidence>
<protein>
    <submittedName>
        <fullName evidence="7">Kinetochore-associated protein 1-like</fullName>
    </submittedName>
</protein>
<gene>
    <name evidence="7" type="primary">LOC106807407</name>
</gene>
<dbReference type="PANTHER" id="PTHR15688:SF1">
    <property type="entry name" value="KINETOCHORE-ASSOCIATED PROTEIN 1"/>
    <property type="match status" value="1"/>
</dbReference>
<sequence>MMEPIWDNVLTEFSGEETVNFGARDERGSALYQVDTMATISARGNVVDAPAVCAIVAGLHFCAAAGKQLSLFDQNASTFLTTLDFDSDIETIASLDDTEWIVVGLNNGTLHFVSILHKVAMFSQKVLLCREGETSFQCIQTTTTSDGMQNLLISGIDGTLLFFPHMDISSIITALENKDFAAVKKFQKEMTRCCSPLPAGSSALRHDLNVVLTTTGSDSVGMGVWSPLSVDASSIHMTIHYEELCNGSIVKCIVSRDCRYLLTLDSSNALSVWDAQSMIMLRQWNELPVTDFTLIEEFCQGEISQLVKIIILTPASDGHAFLQVHSFPDFELVYSLKVGCSTTLVQSNVDQEEIIFVEGVAEDGADVPSCLRVRLLTEALPQTRLVRLLQRHKFDEALRFVNQFRLDPQRVHQARAQWLLNEGDYTALITCLDLIHSKFQVVDLCVMATPSDFQVMLKLLLYAKAKLCDNNNEDSAKDTNTQSLLVEALQFLQRLETFAVAYGEQSFSSSRWSAFTQANMLQEFIGNIVKGQTATAFVIWGRHNYEFVDDITEDLLDEILSSFPYDVPMSHLQEWCRDELFLLVAGKLPKKSVTVAQWLEARVRGMEFAAAADRWPHSAISVLEYLLTNRDAEADAQLCDKRLEKGWLAGLQMLCHSLRMLADLHATYNCRLTLDEYMQENVESLAYRMLDKVKAVDVISRAIDRQVRPYVKQHGLSEEKVLLQYVVDLAQRPNKSAHQVLGSSWETRAIAVVNAIGGAENKCRATAHVLRKAGVPLSPDMAALVNAALALRHPLAAELDLQLRLVRLKEVLCRYDLGAHNVAEAGAAHTFTRHVVAAGRESAVADALVVVRAYPHLREADAYAFHARLLVSRGEAAACIELLRGLPAGDVAICARRVATACAVVLNDAAEFDEEGRREKVTFTRAAVEVLRCVSTWSSPLSPDLLELLQEMETISALQIEFGLFLTLEDFQSTEFKKNLLDQHLMSFHQAILSGQAEQDHERNHSRRKGVVSKWRYTGLYRVAELLGVSHDELTARLATTEAQAGRGSVALALGTQLAEGASDGRTARLLYPVVHALMRWQSCTASELRDLVARVLACCHADLLPDCLELFKAVQMACVVQTNCEEAAGHERVCEYGWIEDVLFNTFKEDGSLMRSKPVLALTHDFAMACVPSPVLPRHPYVQERTAARSMLLVLRDTLGTVAGSTGDAATSKTANSAGGVATTAKAIDATTDDKAVDIHFGDELVATAIRLIQYFEKNSLNELAFRQVAMTMGCLLRMLSAQEMGYQTTDRTYIVTLMAVREKLTRHLTELKKGMSTLSVPLLEKICNKLKKLASRSVGRFNALMAVAQVGTDFARVVQEPKILDVCEKLKMNAYWGSRLSKLNIPYGDALKGSQESKEAVLPDMVRHPHVDVAFVTAFCEMNGLNVGRALLLFLERVLLHDDDRCRGDGDHPADERAEARMRAVRQVFAAAADSRLDAAQLDATLDLALLRMCPYDHDLLAVVLERLAASHGSAARRLSALTYLRKYRRTAPPSEYETNYSSRDDDDGDMLCLGRGLPAEASVRLPFHPLVLDGVEPWNEPWKIITPELNADTVKTWVAIASVLALSKDQVYLTAVRNIVSAHCKELKSPSGTSVQSDCDKNPDAATDKKPRMIDQVQELLSKVVDQELVLACMRWIVKVLPMGQEKVLALQACMQLAQNWCDSCKDDKKAIAERAWRKFTDAWRRLSTEQILHEYGLAETAYVALTGHPVQLVFKLYEHGSISERILHPTGQFPDIHEAVEKISSINRLELKKIRLVLLKKWLLIKNKADDVVAGNPPPPKAAAACEEDDTVALQRAVYQLQHDDSDASAQFLVAIAYGGSASACGSRCCARALECLLALYETSRIEELLKCPIGDVKEQLRTLVYVTELEQLHVPMTAEAFRGLTNKEGLVHGIWRNHCHEPAAAWLVSRLCVDFGVWDVSIWASLLHELMSAGENNYVRRLLRRITAITGLWGAPAIGKAWRYVILEPLTATAPPLDKIQIRNCLKIFQLVLMCPLRTIYLDLSEIAHNYQRLELETLAQCCLALIPDVNSRTKMEIPSLAKQNLVRKQLQEFYREFGDCHILQKVELLLAMRKRNLD</sequence>
<dbReference type="PANTHER" id="PTHR15688">
    <property type="entry name" value="KINETOCHORE-ASSOCIATED PROTEIN 1"/>
    <property type="match status" value="1"/>
</dbReference>
<dbReference type="Pfam" id="PF24520">
    <property type="entry name" value="ARM_KNTC1_1st"/>
    <property type="match status" value="1"/>
</dbReference>
<dbReference type="RefSeq" id="XP_014665212.1">
    <property type="nucleotide sequence ID" value="XM_014809726.1"/>
</dbReference>
<feature type="domain" description="KNTC1 first ARM-repeats" evidence="5">
    <location>
        <begin position="387"/>
        <end position="620"/>
    </location>
</feature>
<dbReference type="Pfam" id="PF10493">
    <property type="entry name" value="Rod_C"/>
    <property type="match status" value="1"/>
</dbReference>
<evidence type="ECO:0000313" key="7">
    <source>
        <dbReference type="RefSeq" id="XP_014665212.1"/>
    </source>
</evidence>
<dbReference type="Proteomes" id="UP000695022">
    <property type="component" value="Unplaced"/>
</dbReference>
<evidence type="ECO:0000259" key="4">
    <source>
        <dbReference type="Pfam" id="PF24516"/>
    </source>
</evidence>
<dbReference type="InterPro" id="IPR019527">
    <property type="entry name" value="RZZ-complex_KNTC1/ROD_C"/>
</dbReference>
<dbReference type="Pfam" id="PF24516">
    <property type="entry name" value="ARM_KNTC1_2nd"/>
    <property type="match status" value="1"/>
</dbReference>
<dbReference type="Pfam" id="PF24506">
    <property type="entry name" value="KNTC1_N"/>
    <property type="match status" value="1"/>
</dbReference>
<dbReference type="InterPro" id="IPR055403">
    <property type="entry name" value="ARM_KNTC1_1st"/>
</dbReference>
<feature type="domain" description="RZZ complex subunit KNTC1/ROD C-terminal" evidence="1">
    <location>
        <begin position="1560"/>
        <end position="2099"/>
    </location>
</feature>
<dbReference type="InterPro" id="IPR036322">
    <property type="entry name" value="WD40_repeat_dom_sf"/>
</dbReference>
<dbReference type="GeneID" id="106807407"/>
<evidence type="ECO:0000259" key="5">
    <source>
        <dbReference type="Pfam" id="PF24520"/>
    </source>
</evidence>
<evidence type="ECO:0000259" key="1">
    <source>
        <dbReference type="Pfam" id="PF10493"/>
    </source>
</evidence>
<dbReference type="Pfam" id="PF24515">
    <property type="entry name" value="ARM_KNTC1_3rd"/>
    <property type="match status" value="1"/>
</dbReference>
<keyword evidence="6" id="KW-1185">Reference proteome</keyword>
<accession>A0ABM1DZ41</accession>